<accession>A0A238U6Z9</accession>
<dbReference type="OrthoDB" id="1191308at2"/>
<dbReference type="RefSeq" id="WP_095069276.1">
    <property type="nucleotide sequence ID" value="NZ_LT899436.1"/>
</dbReference>
<evidence type="ECO:0000313" key="2">
    <source>
        <dbReference type="EMBL" id="SNR14368.1"/>
    </source>
</evidence>
<dbReference type="EMBL" id="LT899436">
    <property type="protein sequence ID" value="SNR14368.1"/>
    <property type="molecule type" value="Genomic_DNA"/>
</dbReference>
<dbReference type="KEGG" id="tje:TJEJU_0588"/>
<organism evidence="2 3">
    <name type="scientific">Tenacibaculum jejuense</name>
    <dbReference type="NCBI Taxonomy" id="584609"/>
    <lineage>
        <taxon>Bacteria</taxon>
        <taxon>Pseudomonadati</taxon>
        <taxon>Bacteroidota</taxon>
        <taxon>Flavobacteriia</taxon>
        <taxon>Flavobacteriales</taxon>
        <taxon>Flavobacteriaceae</taxon>
        <taxon>Tenacibaculum</taxon>
    </lineage>
</organism>
<name>A0A238U6Z9_9FLAO</name>
<sequence length="283" mass="32723">MKIFKSLIPAIVIVCFSIQTAFSQDISREDKKAIKSKEQEIRVNEEMLLSGVEGLERIKSRLTKDKSKNRITKEEVLRKETIIRNVEARLSKLDKKIKTQKEELNSFKKSLNVKVAEVKEIETTETKTEKTPVVDTKADSDLATREQELKAAREKLEKEIKASEEAYQKQLEALRKKNEKLTQLDSQLKAEKKEIEDKISKEKRMKIMEVEDDISVNEEMLISGRQGLKKKKDQLETAKKEGALTAEDIQRKEAIISRVEKRLNKLENEIKIKKEELSKLKAA</sequence>
<keyword evidence="3" id="KW-1185">Reference proteome</keyword>
<keyword evidence="1" id="KW-0175">Coiled coil</keyword>
<reference evidence="2 3" key="1">
    <citation type="submission" date="2017-07" db="EMBL/GenBank/DDBJ databases">
        <authorList>
            <person name="Sun Z.S."/>
            <person name="Albrecht U."/>
            <person name="Echele G."/>
            <person name="Lee C.C."/>
        </authorList>
    </citation>
    <scope>NUCLEOTIDE SEQUENCE [LARGE SCALE GENOMIC DNA]</scope>
    <source>
        <strain evidence="3">type strain: KCTC 22618</strain>
    </source>
</reference>
<feature type="coiled-coil region" evidence="1">
    <location>
        <begin position="83"/>
        <end position="110"/>
    </location>
</feature>
<protein>
    <submittedName>
        <fullName evidence="2">Uncharacterized protein</fullName>
    </submittedName>
</protein>
<feature type="coiled-coil region" evidence="1">
    <location>
        <begin position="142"/>
        <end position="205"/>
    </location>
</feature>
<feature type="coiled-coil region" evidence="1">
    <location>
        <begin position="249"/>
        <end position="283"/>
    </location>
</feature>
<evidence type="ECO:0000313" key="3">
    <source>
        <dbReference type="Proteomes" id="UP000215214"/>
    </source>
</evidence>
<dbReference type="AlphaFoldDB" id="A0A238U6Z9"/>
<proteinExistence type="predicted"/>
<gene>
    <name evidence="2" type="ORF">TJEJU_0588</name>
</gene>
<dbReference type="Proteomes" id="UP000215214">
    <property type="component" value="Chromosome TJEJU"/>
</dbReference>
<evidence type="ECO:0000256" key="1">
    <source>
        <dbReference type="SAM" id="Coils"/>
    </source>
</evidence>